<organism evidence="2 3">
    <name type="scientific">Rhypophila decipiens</name>
    <dbReference type="NCBI Taxonomy" id="261697"/>
    <lineage>
        <taxon>Eukaryota</taxon>
        <taxon>Fungi</taxon>
        <taxon>Dikarya</taxon>
        <taxon>Ascomycota</taxon>
        <taxon>Pezizomycotina</taxon>
        <taxon>Sordariomycetes</taxon>
        <taxon>Sordariomycetidae</taxon>
        <taxon>Sordariales</taxon>
        <taxon>Naviculisporaceae</taxon>
        <taxon>Rhypophila</taxon>
    </lineage>
</organism>
<comment type="caution">
    <text evidence="2">The sequence shown here is derived from an EMBL/GenBank/DDBJ whole genome shotgun (WGS) entry which is preliminary data.</text>
</comment>
<protein>
    <submittedName>
        <fullName evidence="2">Uncharacterized protein</fullName>
    </submittedName>
</protein>
<keyword evidence="3" id="KW-1185">Reference proteome</keyword>
<evidence type="ECO:0000256" key="1">
    <source>
        <dbReference type="SAM" id="MobiDB-lite"/>
    </source>
</evidence>
<feature type="region of interest" description="Disordered" evidence="1">
    <location>
        <begin position="318"/>
        <end position="374"/>
    </location>
</feature>
<feature type="compositionally biased region" description="Low complexity" evidence="1">
    <location>
        <begin position="11"/>
        <end position="20"/>
    </location>
</feature>
<gene>
    <name evidence="2" type="ORF">QBC37DRAFT_389605</name>
</gene>
<dbReference type="EMBL" id="MU858147">
    <property type="protein sequence ID" value="KAK4211537.1"/>
    <property type="molecule type" value="Genomic_DNA"/>
</dbReference>
<reference evidence="2" key="1">
    <citation type="journal article" date="2023" name="Mol. Phylogenet. Evol.">
        <title>Genome-scale phylogeny and comparative genomics of the fungal order Sordariales.</title>
        <authorList>
            <person name="Hensen N."/>
            <person name="Bonometti L."/>
            <person name="Westerberg I."/>
            <person name="Brannstrom I.O."/>
            <person name="Guillou S."/>
            <person name="Cros-Aarteil S."/>
            <person name="Calhoun S."/>
            <person name="Haridas S."/>
            <person name="Kuo A."/>
            <person name="Mondo S."/>
            <person name="Pangilinan J."/>
            <person name="Riley R."/>
            <person name="LaButti K."/>
            <person name="Andreopoulos B."/>
            <person name="Lipzen A."/>
            <person name="Chen C."/>
            <person name="Yan M."/>
            <person name="Daum C."/>
            <person name="Ng V."/>
            <person name="Clum A."/>
            <person name="Steindorff A."/>
            <person name="Ohm R.A."/>
            <person name="Martin F."/>
            <person name="Silar P."/>
            <person name="Natvig D.O."/>
            <person name="Lalanne C."/>
            <person name="Gautier V."/>
            <person name="Ament-Velasquez S.L."/>
            <person name="Kruys A."/>
            <person name="Hutchinson M.I."/>
            <person name="Powell A.J."/>
            <person name="Barry K."/>
            <person name="Miller A.N."/>
            <person name="Grigoriev I.V."/>
            <person name="Debuchy R."/>
            <person name="Gladieux P."/>
            <person name="Hiltunen Thoren M."/>
            <person name="Johannesson H."/>
        </authorList>
    </citation>
    <scope>NUCLEOTIDE SEQUENCE</scope>
    <source>
        <strain evidence="2">PSN293</strain>
    </source>
</reference>
<feature type="region of interest" description="Disordered" evidence="1">
    <location>
        <begin position="1"/>
        <end position="20"/>
    </location>
</feature>
<sequence>MRPFTKPAATSSSSSSSSSSPLHVQLLKIAPNQQLESPLFTVFPAEIRSEIFTLALSDFPDTESQYVADTLYTRPSYFAPRKSDVRLLRTCRAIYAEAWHLPFTVREQTHWLTSDDRAPPEHHSWVAKYSMLKAAGVIKQAQGIEVVEIQSLRLFAQMWAVEGGRVGGFMRDLVRHGVGPKRVTLTIRHTDWWWWESNHPLTFKGDWLVACRENIPSSVREFHIELESLERKKDQVDSIAQQMAEKWYFVRKDGVALFPDFSGKSVKIDRWSGSSTWQNHTWARDESAPGRIDYYIATVVFRPQWVVERNGGTVNPESVEAVNTRRGTTSMDLAWTPPSVLDHEDDEDAEERENDDDEDNDDEEDEEEEDEEDL</sequence>
<evidence type="ECO:0000313" key="2">
    <source>
        <dbReference type="EMBL" id="KAK4211537.1"/>
    </source>
</evidence>
<dbReference type="Proteomes" id="UP001301769">
    <property type="component" value="Unassembled WGS sequence"/>
</dbReference>
<accession>A0AAN7B671</accession>
<name>A0AAN7B671_9PEZI</name>
<evidence type="ECO:0000313" key="3">
    <source>
        <dbReference type="Proteomes" id="UP001301769"/>
    </source>
</evidence>
<dbReference type="AlphaFoldDB" id="A0AAN7B671"/>
<reference evidence="2" key="2">
    <citation type="submission" date="2023-05" db="EMBL/GenBank/DDBJ databases">
        <authorList>
            <consortium name="Lawrence Berkeley National Laboratory"/>
            <person name="Steindorff A."/>
            <person name="Hensen N."/>
            <person name="Bonometti L."/>
            <person name="Westerberg I."/>
            <person name="Brannstrom I.O."/>
            <person name="Guillou S."/>
            <person name="Cros-Aarteil S."/>
            <person name="Calhoun S."/>
            <person name="Haridas S."/>
            <person name="Kuo A."/>
            <person name="Mondo S."/>
            <person name="Pangilinan J."/>
            <person name="Riley R."/>
            <person name="Labutti K."/>
            <person name="Andreopoulos B."/>
            <person name="Lipzen A."/>
            <person name="Chen C."/>
            <person name="Yanf M."/>
            <person name="Daum C."/>
            <person name="Ng V."/>
            <person name="Clum A."/>
            <person name="Ohm R."/>
            <person name="Martin F."/>
            <person name="Silar P."/>
            <person name="Natvig D."/>
            <person name="Lalanne C."/>
            <person name="Gautier V."/>
            <person name="Ament-Velasquez S.L."/>
            <person name="Kruys A."/>
            <person name="Hutchinson M.I."/>
            <person name="Powell A.J."/>
            <person name="Barry K."/>
            <person name="Miller A.N."/>
            <person name="Grigoriev I.V."/>
            <person name="Debuchy R."/>
            <person name="Gladieux P."/>
            <person name="Thoren M.H."/>
            <person name="Johannesson H."/>
        </authorList>
    </citation>
    <scope>NUCLEOTIDE SEQUENCE</scope>
    <source>
        <strain evidence="2">PSN293</strain>
    </source>
</reference>
<feature type="compositionally biased region" description="Acidic residues" evidence="1">
    <location>
        <begin position="343"/>
        <end position="374"/>
    </location>
</feature>
<proteinExistence type="predicted"/>